<dbReference type="Proteomes" id="UP000095283">
    <property type="component" value="Unplaced"/>
</dbReference>
<dbReference type="AlphaFoldDB" id="A0A1I7WA69"/>
<dbReference type="WBParaSite" id="Hba_01575">
    <property type="protein sequence ID" value="Hba_01575"/>
    <property type="gene ID" value="Hba_01575"/>
</dbReference>
<reference evidence="3" key="1">
    <citation type="submission" date="2016-11" db="UniProtKB">
        <authorList>
            <consortium name="WormBaseParasite"/>
        </authorList>
    </citation>
    <scope>IDENTIFICATION</scope>
</reference>
<keyword evidence="1" id="KW-0812">Transmembrane</keyword>
<evidence type="ECO:0000313" key="3">
    <source>
        <dbReference type="WBParaSite" id="Hba_01575"/>
    </source>
</evidence>
<keyword evidence="1" id="KW-1133">Transmembrane helix</keyword>
<evidence type="ECO:0000313" key="2">
    <source>
        <dbReference type="Proteomes" id="UP000095283"/>
    </source>
</evidence>
<evidence type="ECO:0000256" key="1">
    <source>
        <dbReference type="SAM" id="Phobius"/>
    </source>
</evidence>
<keyword evidence="2" id="KW-1185">Reference proteome</keyword>
<proteinExistence type="predicted"/>
<organism evidence="2 3">
    <name type="scientific">Heterorhabditis bacteriophora</name>
    <name type="common">Entomopathogenic nematode worm</name>
    <dbReference type="NCBI Taxonomy" id="37862"/>
    <lineage>
        <taxon>Eukaryota</taxon>
        <taxon>Metazoa</taxon>
        <taxon>Ecdysozoa</taxon>
        <taxon>Nematoda</taxon>
        <taxon>Chromadorea</taxon>
        <taxon>Rhabditida</taxon>
        <taxon>Rhabditina</taxon>
        <taxon>Rhabditomorpha</taxon>
        <taxon>Strongyloidea</taxon>
        <taxon>Heterorhabditidae</taxon>
        <taxon>Heterorhabditis</taxon>
    </lineage>
</organism>
<sequence>MEKELLKQVVSVPNIFQFFGIPICFINFIVNPLQICKYDVNRSFVQMSFNYYLKSIFNFRKIKAEIFISKLAHKKRPVRITSPDSTRMYQKPYFFYKLIGFTIEFSDDKDEKETITPVFPRSRNPDFFKFPFSRDPEIPTFKFPVFPFSRNPDFTIPNNNPNIYIYI</sequence>
<keyword evidence="1" id="KW-0472">Membrane</keyword>
<feature type="transmembrane region" description="Helical" evidence="1">
    <location>
        <begin position="15"/>
        <end position="33"/>
    </location>
</feature>
<accession>A0A1I7WA69</accession>
<name>A0A1I7WA69_HETBA</name>
<protein>
    <submittedName>
        <fullName evidence="3">Uncharacterized protein</fullName>
    </submittedName>
</protein>